<name>A0A554XCC6_9BURK</name>
<comment type="caution">
    <text evidence="1">The sequence shown here is derived from an EMBL/GenBank/DDBJ whole genome shotgun (WGS) entry which is preliminary data.</text>
</comment>
<dbReference type="AlphaFoldDB" id="A0A554XCC6"/>
<evidence type="ECO:0000313" key="2">
    <source>
        <dbReference type="Proteomes" id="UP000318294"/>
    </source>
</evidence>
<keyword evidence="2" id="KW-1185">Reference proteome</keyword>
<sequence>MSRAAERPKAEPEPGDVLLRPGGAAVFVEEEDAEWGRVRHYRTVDTLGLMLKAGTISQGMHDAGRQFQEDFLRAFRSGYASPRLDGLPAGTRLSDGIAQRSAAAALAVREALDAAGGATSPAGSGLWHVVGLGMSVREWVQRAAWSGYLLTQHTGMGALIAGLAMLCRHYGYRPVEAR</sequence>
<accession>A0A554XCC6</accession>
<dbReference type="Proteomes" id="UP000318294">
    <property type="component" value="Unassembled WGS sequence"/>
</dbReference>
<gene>
    <name evidence="1" type="ORF">Tchar_01744</name>
</gene>
<dbReference type="OrthoDB" id="8892652at2"/>
<proteinExistence type="predicted"/>
<protein>
    <submittedName>
        <fullName evidence="1">Uncharacterized protein</fullName>
    </submittedName>
</protein>
<dbReference type="RefSeq" id="WP_144328688.1">
    <property type="nucleotide sequence ID" value="NZ_VJON01000027.1"/>
</dbReference>
<organism evidence="1 2">
    <name type="scientific">Tepidimonas charontis</name>
    <dbReference type="NCBI Taxonomy" id="2267262"/>
    <lineage>
        <taxon>Bacteria</taxon>
        <taxon>Pseudomonadati</taxon>
        <taxon>Pseudomonadota</taxon>
        <taxon>Betaproteobacteria</taxon>
        <taxon>Burkholderiales</taxon>
        <taxon>Tepidimonas</taxon>
    </lineage>
</organism>
<reference evidence="1 2" key="1">
    <citation type="submission" date="2019-07" db="EMBL/GenBank/DDBJ databases">
        <title>Tepidimonas charontis SPSP-6 draft genome.</title>
        <authorList>
            <person name="Da Costa M.S."/>
            <person name="Froufe H.J.C."/>
            <person name="Egas C."/>
            <person name="Albuquerque L."/>
        </authorList>
    </citation>
    <scope>NUCLEOTIDE SEQUENCE [LARGE SCALE GENOMIC DNA]</scope>
    <source>
        <strain evidence="1 2">SPSP-6</strain>
    </source>
</reference>
<dbReference type="EMBL" id="VJON01000027">
    <property type="protein sequence ID" value="TSE33488.1"/>
    <property type="molecule type" value="Genomic_DNA"/>
</dbReference>
<evidence type="ECO:0000313" key="1">
    <source>
        <dbReference type="EMBL" id="TSE33488.1"/>
    </source>
</evidence>